<dbReference type="InterPro" id="IPR001609">
    <property type="entry name" value="Myosin_head_motor_dom-like"/>
</dbReference>
<keyword evidence="1" id="KW-0518">Myosin</keyword>
<dbReference type="GO" id="GO:0005524">
    <property type="term" value="F:ATP binding"/>
    <property type="evidence" value="ECO:0007669"/>
    <property type="project" value="InterPro"/>
</dbReference>
<feature type="domain" description="Myosin motor" evidence="3">
    <location>
        <begin position="1"/>
        <end position="75"/>
    </location>
</feature>
<dbReference type="AlphaFoldDB" id="A0A5B0NB63"/>
<dbReference type="Pfam" id="PF00063">
    <property type="entry name" value="Myosin_head"/>
    <property type="match status" value="1"/>
</dbReference>
<sequence>MPVRCRYRTEGWLEKNKDPLNSNLTNVLASSKDKFIATLFEEYRDSNSQSAGPVTGGVNPDAAGGQVTGGGSGAA</sequence>
<organism evidence="4 5">
    <name type="scientific">Puccinia graminis f. sp. tritici</name>
    <dbReference type="NCBI Taxonomy" id="56615"/>
    <lineage>
        <taxon>Eukaryota</taxon>
        <taxon>Fungi</taxon>
        <taxon>Dikarya</taxon>
        <taxon>Basidiomycota</taxon>
        <taxon>Pucciniomycotina</taxon>
        <taxon>Pucciniomycetes</taxon>
        <taxon>Pucciniales</taxon>
        <taxon>Pucciniaceae</taxon>
        <taxon>Puccinia</taxon>
    </lineage>
</organism>
<dbReference type="SUPFAM" id="SSF52540">
    <property type="entry name" value="P-loop containing nucleoside triphosphate hydrolases"/>
    <property type="match status" value="1"/>
</dbReference>
<dbReference type="Gene3D" id="1.20.58.530">
    <property type="match status" value="1"/>
</dbReference>
<dbReference type="GO" id="GO:0016459">
    <property type="term" value="C:myosin complex"/>
    <property type="evidence" value="ECO:0007669"/>
    <property type="project" value="UniProtKB-KW"/>
</dbReference>
<evidence type="ECO:0000313" key="4">
    <source>
        <dbReference type="EMBL" id="KAA1085996.1"/>
    </source>
</evidence>
<dbReference type="Proteomes" id="UP000324748">
    <property type="component" value="Unassembled WGS sequence"/>
</dbReference>
<dbReference type="EMBL" id="VSWC01000106">
    <property type="protein sequence ID" value="KAA1085996.1"/>
    <property type="molecule type" value="Genomic_DNA"/>
</dbReference>
<feature type="compositionally biased region" description="Gly residues" evidence="2">
    <location>
        <begin position="66"/>
        <end position="75"/>
    </location>
</feature>
<dbReference type="PROSITE" id="PS51456">
    <property type="entry name" value="MYOSIN_MOTOR"/>
    <property type="match status" value="1"/>
</dbReference>
<comment type="similarity">
    <text evidence="1">Belongs to the TRAFAC class myosin-kinesin ATPase superfamily. Myosin family.</text>
</comment>
<keyword evidence="5" id="KW-1185">Reference proteome</keyword>
<keyword evidence="1" id="KW-0009">Actin-binding</keyword>
<evidence type="ECO:0000313" key="5">
    <source>
        <dbReference type="Proteomes" id="UP000324748"/>
    </source>
</evidence>
<comment type="caution">
    <text evidence="4">The sequence shown here is derived from an EMBL/GenBank/DDBJ whole genome shotgun (WGS) entry which is preliminary data.</text>
</comment>
<evidence type="ECO:0000259" key="3">
    <source>
        <dbReference type="PROSITE" id="PS51456"/>
    </source>
</evidence>
<evidence type="ECO:0000256" key="2">
    <source>
        <dbReference type="SAM" id="MobiDB-lite"/>
    </source>
</evidence>
<protein>
    <recommendedName>
        <fullName evidence="3">Myosin motor domain-containing protein</fullName>
    </recommendedName>
</protein>
<dbReference type="OrthoDB" id="6108017at2759"/>
<proteinExistence type="inferred from homology"/>
<dbReference type="InterPro" id="IPR027417">
    <property type="entry name" value="P-loop_NTPase"/>
</dbReference>
<reference evidence="4 5" key="1">
    <citation type="submission" date="2019-05" db="EMBL/GenBank/DDBJ databases">
        <title>Emergence of the Ug99 lineage of the wheat stem rust pathogen through somatic hybridization.</title>
        <authorList>
            <person name="Li F."/>
            <person name="Upadhyaya N.M."/>
            <person name="Sperschneider J."/>
            <person name="Matny O."/>
            <person name="Nguyen-Phuc H."/>
            <person name="Mago R."/>
            <person name="Raley C."/>
            <person name="Miller M.E."/>
            <person name="Silverstein K.A.T."/>
            <person name="Henningsen E."/>
            <person name="Hirsch C.D."/>
            <person name="Visser B."/>
            <person name="Pretorius Z.A."/>
            <person name="Steffenson B.J."/>
            <person name="Schwessinger B."/>
            <person name="Dodds P.N."/>
            <person name="Figueroa M."/>
        </authorList>
    </citation>
    <scope>NUCLEOTIDE SEQUENCE [LARGE SCALE GENOMIC DNA]</scope>
    <source>
        <strain evidence="4">21-0</strain>
    </source>
</reference>
<dbReference type="GO" id="GO:0003774">
    <property type="term" value="F:cytoskeletal motor activity"/>
    <property type="evidence" value="ECO:0007669"/>
    <property type="project" value="InterPro"/>
</dbReference>
<feature type="region of interest" description="Disordered" evidence="2">
    <location>
        <begin position="45"/>
        <end position="75"/>
    </location>
</feature>
<accession>A0A5B0NB63</accession>
<evidence type="ECO:0000256" key="1">
    <source>
        <dbReference type="PROSITE-ProRule" id="PRU00782"/>
    </source>
</evidence>
<gene>
    <name evidence="4" type="ORF">PGT21_026752</name>
</gene>
<name>A0A5B0NB63_PUCGR</name>
<dbReference type="GO" id="GO:0003779">
    <property type="term" value="F:actin binding"/>
    <property type="evidence" value="ECO:0007669"/>
    <property type="project" value="UniProtKB-KW"/>
</dbReference>
<keyword evidence="1" id="KW-0505">Motor protein</keyword>
<comment type="caution">
    <text evidence="1">Lacks conserved residue(s) required for the propagation of feature annotation.</text>
</comment>